<proteinExistence type="predicted"/>
<evidence type="ECO:0000256" key="1">
    <source>
        <dbReference type="ARBA" id="ARBA00018167"/>
    </source>
</evidence>
<dbReference type="GO" id="GO:0005765">
    <property type="term" value="C:lysosomal membrane"/>
    <property type="evidence" value="ECO:0007669"/>
    <property type="project" value="TreeGrafter"/>
</dbReference>
<evidence type="ECO:0000256" key="3">
    <source>
        <dbReference type="ARBA" id="ARBA00022927"/>
    </source>
</evidence>
<accession>A0A8D0DDH9</accession>
<keyword evidence="2" id="KW-0813">Transport</keyword>
<dbReference type="PANTHER" id="PTHR34033:SF1">
    <property type="entry name" value="AP-5 COMPLEX SUBUNIT BETA-1"/>
    <property type="match status" value="1"/>
</dbReference>
<evidence type="ECO:0000313" key="9">
    <source>
        <dbReference type="Ensembl" id="ENSSLUP00000051393.1"/>
    </source>
</evidence>
<dbReference type="CTD" id="91056"/>
<evidence type="ECO:0000259" key="5">
    <source>
        <dbReference type="Pfam" id="PF21587"/>
    </source>
</evidence>
<reference evidence="9" key="1">
    <citation type="submission" date="2025-08" db="UniProtKB">
        <authorList>
            <consortium name="Ensembl"/>
        </authorList>
    </citation>
    <scope>IDENTIFICATION</scope>
</reference>
<evidence type="ECO:0000256" key="4">
    <source>
        <dbReference type="ARBA" id="ARBA00032431"/>
    </source>
</evidence>
<dbReference type="PANTHER" id="PTHR34033">
    <property type="entry name" value="AP-5 COMPLEX SUBUNIT BETA-1"/>
    <property type="match status" value="1"/>
</dbReference>
<reference evidence="9" key="2">
    <citation type="submission" date="2025-09" db="UniProtKB">
        <authorList>
            <consortium name="Ensembl"/>
        </authorList>
    </citation>
    <scope>IDENTIFICATION</scope>
</reference>
<sequence>MAVNWAETWAERISAFSRSPSRFLSGTTAEAFLAELLRELRDDRATYSVKILLLAPLCEYPTLLCPSDSVGEETALELMSVLVQCPPKSVQFRCHLLLGLTSVLVCTSCVSGRSRASQDFLDLLLQIAQDTSDLHADGALRSLRATACDCLRELEACSPGLLSQRLELLSGLRQRETSRLHQAYAGLHTLVLRNAVYQLTQETGAGAEHLKALLGGNTSVAWEAELDSGPTQDEDPAVLSSLILGPMGTVPTLQTGPDCKELRSVLSSLLEESYLLTAPCQAALLHRLTEVVAMVPGVPPAVFRAQLLRLLGTSEVCLLHTTLLMKCAFTDSLFSAEDEAFILQRLVVLSQHPLLRTPEKLFYTDCILHFPENRPIGCGDGDETLPVLLTPRLASALVPTVFNDSATMLARINLLSLVYLEEGEEGDGEGGRGLAYLYEHLTSLLHIVENGGSRENVVTFFRAAFLFLFYFCHVERYFHSMMEKLSTVYLCHTHLAPHFINLADRTQDKLSESSWAVGLLKALQGVITEAPLAQLTSQDLSRHLKVLARVAEEGEIPQHSTLRFLSSVITPSSSCLCAIGNWRLGNSLLAVCRRLLVHPSLDSLLMPLADILQHLACRYGDTDVQDHARLYYTLLTTLSREKLAAVLAQGSTEGGRQVKKRSLSCIMVESERLTSMLTIHQTEKTIFKLIEAQSEPREGTQTDKGSDLIQNETETCPGEASAALEVYRAQFDVPGFASDITLNYQLAHTEAEDPRFDRLFSIRVHFNLTDNHYEQLGDISVPCLFRERPSPTVQLRLKPRRPYPTTLHASAILTTQDGLSWLTTLPHIHVAFQQAFAPLPAPPACGQRGKLCLFDGLWDEISSKSGEDLDDCATSLFCCPLKEAALIALVEEHFLPYLLSDRSDKEEFKVLFFLPPQSHVLLKIRSEDPVHFNIATDNWQLLRYISSYLLTITSTQEDAVTD</sequence>
<dbReference type="Pfam" id="PF21588">
    <property type="entry name" value="AP5B1_middle"/>
    <property type="match status" value="1"/>
</dbReference>
<dbReference type="GO" id="GO:0030119">
    <property type="term" value="C:AP-type membrane coat adaptor complex"/>
    <property type="evidence" value="ECO:0007669"/>
    <property type="project" value="TreeGrafter"/>
</dbReference>
<dbReference type="InterPro" id="IPR048981">
    <property type="entry name" value="AP5B1_C"/>
</dbReference>
<feature type="domain" description="AP5B1 C-terminal" evidence="8">
    <location>
        <begin position="853"/>
        <end position="952"/>
    </location>
</feature>
<dbReference type="InterPro" id="IPR038741">
    <property type="entry name" value="AP5B1"/>
</dbReference>
<dbReference type="Ensembl" id="ENSSLUT00000052906.1">
    <property type="protein sequence ID" value="ENSSLUP00000051393.1"/>
    <property type="gene ID" value="ENSSLUG00000022344.1"/>
</dbReference>
<dbReference type="Pfam" id="PF21587">
    <property type="entry name" value="AP5B1_N"/>
    <property type="match status" value="1"/>
</dbReference>
<dbReference type="GO" id="GO:0016197">
    <property type="term" value="P:endosomal transport"/>
    <property type="evidence" value="ECO:0007669"/>
    <property type="project" value="InterPro"/>
</dbReference>
<organism evidence="9 10">
    <name type="scientific">Sander lucioperca</name>
    <name type="common">Pike-perch</name>
    <name type="synonym">Perca lucioperca</name>
    <dbReference type="NCBI Taxonomy" id="283035"/>
    <lineage>
        <taxon>Eukaryota</taxon>
        <taxon>Metazoa</taxon>
        <taxon>Chordata</taxon>
        <taxon>Craniata</taxon>
        <taxon>Vertebrata</taxon>
        <taxon>Euteleostomi</taxon>
        <taxon>Actinopterygii</taxon>
        <taxon>Neopterygii</taxon>
        <taxon>Teleostei</taxon>
        <taxon>Neoteleostei</taxon>
        <taxon>Acanthomorphata</taxon>
        <taxon>Eupercaria</taxon>
        <taxon>Perciformes</taxon>
        <taxon>Percoidei</taxon>
        <taxon>Percidae</taxon>
        <taxon>Luciopercinae</taxon>
        <taxon>Sander</taxon>
    </lineage>
</organism>
<dbReference type="InterPro" id="IPR048979">
    <property type="entry name" value="AP5B1_middle"/>
</dbReference>
<dbReference type="Pfam" id="PF21589">
    <property type="entry name" value="AP5B1_barrel"/>
    <property type="match status" value="1"/>
</dbReference>
<keyword evidence="10" id="KW-1185">Reference proteome</keyword>
<feature type="domain" description="AP5B1 middle" evidence="6">
    <location>
        <begin position="258"/>
        <end position="643"/>
    </location>
</feature>
<dbReference type="GeneID" id="116036586"/>
<dbReference type="InterPro" id="IPR048980">
    <property type="entry name" value="AP5B1_barrel"/>
</dbReference>
<dbReference type="Proteomes" id="UP000694568">
    <property type="component" value="Unplaced"/>
</dbReference>
<feature type="domain" description="AP-5 complex subunit beta-1 N-terminal" evidence="5">
    <location>
        <begin position="34"/>
        <end position="104"/>
    </location>
</feature>
<evidence type="ECO:0000259" key="8">
    <source>
        <dbReference type="Pfam" id="PF21590"/>
    </source>
</evidence>
<keyword evidence="3" id="KW-0653">Protein transport</keyword>
<dbReference type="GeneTree" id="ENSGT00530000064721"/>
<name>A0A8D0DDH9_SANLU</name>
<dbReference type="OrthoDB" id="646197at2759"/>
<dbReference type="InterPro" id="IPR048978">
    <property type="entry name" value="AP5B1_N"/>
</dbReference>
<dbReference type="KEGG" id="sluc:116036586"/>
<dbReference type="GO" id="GO:0015031">
    <property type="term" value="P:protein transport"/>
    <property type="evidence" value="ECO:0007669"/>
    <property type="project" value="UniProtKB-KW"/>
</dbReference>
<dbReference type="Pfam" id="PF21590">
    <property type="entry name" value="AP5B1_C"/>
    <property type="match status" value="1"/>
</dbReference>
<evidence type="ECO:0000259" key="6">
    <source>
        <dbReference type="Pfam" id="PF21588"/>
    </source>
</evidence>
<dbReference type="RefSeq" id="XP_031136017.1">
    <property type="nucleotide sequence ID" value="XM_031280157.2"/>
</dbReference>
<protein>
    <recommendedName>
        <fullName evidence="1">AP-5 complex subunit beta-1</fullName>
    </recommendedName>
    <alternativeName>
        <fullName evidence="4">Adaptor-related protein complex 5 beta subunit</fullName>
    </alternativeName>
</protein>
<evidence type="ECO:0000313" key="10">
    <source>
        <dbReference type="Proteomes" id="UP000694568"/>
    </source>
</evidence>
<evidence type="ECO:0000259" key="7">
    <source>
        <dbReference type="Pfam" id="PF21589"/>
    </source>
</evidence>
<gene>
    <name evidence="9" type="primary">ap5b1</name>
</gene>
<dbReference type="AlphaFoldDB" id="A0A8D0DDH9"/>
<feature type="domain" description="AP-5 complex subunit beta-1 beta-barrel" evidence="7">
    <location>
        <begin position="758"/>
        <end position="828"/>
    </location>
</feature>
<evidence type="ECO:0000256" key="2">
    <source>
        <dbReference type="ARBA" id="ARBA00022448"/>
    </source>
</evidence>